<comment type="caution">
    <text evidence="1">The sequence shown here is derived from an EMBL/GenBank/DDBJ whole genome shotgun (WGS) entry which is preliminary data.</text>
</comment>
<gene>
    <name evidence="1" type="ORF">JOC86_002550</name>
</gene>
<keyword evidence="2" id="KW-1185">Reference proteome</keyword>
<protein>
    <submittedName>
        <fullName evidence="1">Uncharacterized protein</fullName>
    </submittedName>
</protein>
<sequence>MEDQRLILHKIGKEKEINPKYIVKDLDKHFDEKVSEYKVSINQIEFEDKYKVYVEVIENEVSISGRFNLELVVNGKFKKGEETIIKSVFIIIEGDCNLKLQVKEDFRDYTIIHDEINSINEGTLAEISDDIDIYDIYDAKKIVERAIA</sequence>
<evidence type="ECO:0000313" key="2">
    <source>
        <dbReference type="Proteomes" id="UP001646157"/>
    </source>
</evidence>
<accession>A0ABS2NDS1</accession>
<evidence type="ECO:0000313" key="1">
    <source>
        <dbReference type="EMBL" id="MBM7586008.1"/>
    </source>
</evidence>
<dbReference type="EMBL" id="JAFBDZ010000002">
    <property type="protein sequence ID" value="MBM7586008.1"/>
    <property type="molecule type" value="Genomic_DNA"/>
</dbReference>
<dbReference type="Proteomes" id="UP001646157">
    <property type="component" value="Unassembled WGS sequence"/>
</dbReference>
<reference evidence="1 2" key="1">
    <citation type="submission" date="2021-01" db="EMBL/GenBank/DDBJ databases">
        <title>Genomic Encyclopedia of Type Strains, Phase IV (KMG-IV): sequencing the most valuable type-strain genomes for metagenomic binning, comparative biology and taxonomic classification.</title>
        <authorList>
            <person name="Goeker M."/>
        </authorList>
    </citation>
    <scope>NUCLEOTIDE SEQUENCE [LARGE SCALE GENOMIC DNA]</scope>
    <source>
        <strain evidence="1 2">DSM 24834</strain>
    </source>
</reference>
<organism evidence="1 2">
    <name type="scientific">Rossellomorea pakistanensis</name>
    <dbReference type="NCBI Taxonomy" id="992288"/>
    <lineage>
        <taxon>Bacteria</taxon>
        <taxon>Bacillati</taxon>
        <taxon>Bacillota</taxon>
        <taxon>Bacilli</taxon>
        <taxon>Bacillales</taxon>
        <taxon>Bacillaceae</taxon>
        <taxon>Rossellomorea</taxon>
    </lineage>
</organism>
<name>A0ABS2NDS1_9BACI</name>
<proteinExistence type="predicted"/>